<proteinExistence type="predicted"/>
<name>A0A7T5VBS0_9BACT</name>
<keyword evidence="3" id="KW-1185">Reference proteome</keyword>
<protein>
    <submittedName>
        <fullName evidence="2">NifB/NifX family molybdenum-iron cluster-binding protein</fullName>
    </submittedName>
</protein>
<dbReference type="InterPro" id="IPR036105">
    <property type="entry name" value="DiNase_FeMo-co_biosyn_sf"/>
</dbReference>
<feature type="domain" description="Dinitrogenase iron-molybdenum cofactor biosynthesis" evidence="1">
    <location>
        <begin position="13"/>
        <end position="103"/>
    </location>
</feature>
<dbReference type="KEGG" id="dog:HP555_03410"/>
<dbReference type="SUPFAM" id="SSF53146">
    <property type="entry name" value="Nitrogenase accessory factor-like"/>
    <property type="match status" value="1"/>
</dbReference>
<dbReference type="PANTHER" id="PTHR42983:SF1">
    <property type="entry name" value="IRON-MOLYBDENUM PROTEIN"/>
    <property type="match status" value="1"/>
</dbReference>
<dbReference type="CDD" id="cd00851">
    <property type="entry name" value="MTH1175"/>
    <property type="match status" value="1"/>
</dbReference>
<sequence length="119" mass="12405">MKVAVTSKGVLLSSEVDPRFGRAPYIVIVDTETMEFEAVDNSANVNAFQGAGIKAATMVSDKGAAVLMTGYCGPKAFTTLEAAGVKVVSDVTGTVRDAVNAFKEGAVTYSSAPNKEAHW</sequence>
<dbReference type="RefSeq" id="WP_199263794.1">
    <property type="nucleotide sequence ID" value="NZ_CP054140.1"/>
</dbReference>
<dbReference type="PANTHER" id="PTHR42983">
    <property type="entry name" value="DINITROGENASE IRON-MOLYBDENUM COFACTOR PROTEIN-RELATED"/>
    <property type="match status" value="1"/>
</dbReference>
<organism evidence="2 3">
    <name type="scientific">Desulfobulbus oligotrophicus</name>
    <dbReference type="NCBI Taxonomy" id="1909699"/>
    <lineage>
        <taxon>Bacteria</taxon>
        <taxon>Pseudomonadati</taxon>
        <taxon>Thermodesulfobacteriota</taxon>
        <taxon>Desulfobulbia</taxon>
        <taxon>Desulfobulbales</taxon>
        <taxon>Desulfobulbaceae</taxon>
        <taxon>Desulfobulbus</taxon>
    </lineage>
</organism>
<evidence type="ECO:0000259" key="1">
    <source>
        <dbReference type="Pfam" id="PF02579"/>
    </source>
</evidence>
<dbReference type="InterPro" id="IPR033913">
    <property type="entry name" value="MTH1175_dom"/>
</dbReference>
<dbReference type="InterPro" id="IPR003731">
    <property type="entry name" value="Di-Nase_FeMo-co_biosynth"/>
</dbReference>
<dbReference type="Pfam" id="PF02579">
    <property type="entry name" value="Nitro_FeMo-Co"/>
    <property type="match status" value="1"/>
</dbReference>
<dbReference type="EMBL" id="CP054140">
    <property type="protein sequence ID" value="QQG64979.1"/>
    <property type="molecule type" value="Genomic_DNA"/>
</dbReference>
<accession>A0A7T5VBS0</accession>
<dbReference type="Gene3D" id="3.30.420.130">
    <property type="entry name" value="Dinitrogenase iron-molybdenum cofactor biosynthesis domain"/>
    <property type="match status" value="1"/>
</dbReference>
<gene>
    <name evidence="2" type="ORF">HP555_03410</name>
</gene>
<dbReference type="AlphaFoldDB" id="A0A7T5VBS0"/>
<evidence type="ECO:0000313" key="2">
    <source>
        <dbReference type="EMBL" id="QQG64979.1"/>
    </source>
</evidence>
<evidence type="ECO:0000313" key="3">
    <source>
        <dbReference type="Proteomes" id="UP000596092"/>
    </source>
</evidence>
<dbReference type="Proteomes" id="UP000596092">
    <property type="component" value="Chromosome"/>
</dbReference>
<reference evidence="2 3" key="1">
    <citation type="submission" date="2020-05" db="EMBL/GenBank/DDBJ databases">
        <title>Complete genome of Desulfobulbus oligotrophicus.</title>
        <authorList>
            <person name="Podar M."/>
        </authorList>
    </citation>
    <scope>NUCLEOTIDE SEQUENCE [LARGE SCALE GENOMIC DNA]</scope>
    <source>
        <strain evidence="2 3">Prop6</strain>
    </source>
</reference>